<gene>
    <name evidence="1" type="ORF">G6011_06155</name>
</gene>
<organism evidence="1 2">
    <name type="scientific">Alternaria panax</name>
    <dbReference type="NCBI Taxonomy" id="48097"/>
    <lineage>
        <taxon>Eukaryota</taxon>
        <taxon>Fungi</taxon>
        <taxon>Dikarya</taxon>
        <taxon>Ascomycota</taxon>
        <taxon>Pezizomycotina</taxon>
        <taxon>Dothideomycetes</taxon>
        <taxon>Pleosporomycetidae</taxon>
        <taxon>Pleosporales</taxon>
        <taxon>Pleosporineae</taxon>
        <taxon>Pleosporaceae</taxon>
        <taxon>Alternaria</taxon>
        <taxon>Alternaria sect. Panax</taxon>
    </lineage>
</organism>
<accession>A0AAD4FG97</accession>
<dbReference type="AlphaFoldDB" id="A0AAD4FG97"/>
<comment type="caution">
    <text evidence="1">The sequence shown here is derived from an EMBL/GenBank/DDBJ whole genome shotgun (WGS) entry which is preliminary data.</text>
</comment>
<evidence type="ECO:0000313" key="2">
    <source>
        <dbReference type="Proteomes" id="UP001199106"/>
    </source>
</evidence>
<keyword evidence="2" id="KW-1185">Reference proteome</keyword>
<evidence type="ECO:0000313" key="1">
    <source>
        <dbReference type="EMBL" id="KAG9189287.1"/>
    </source>
</evidence>
<name>A0AAD4FG97_9PLEO</name>
<reference evidence="1" key="1">
    <citation type="submission" date="2021-07" db="EMBL/GenBank/DDBJ databases">
        <title>Genome Resource of American Ginseng Black Spot Pathogen Alternaria panax.</title>
        <authorList>
            <person name="Qiu C."/>
            <person name="Wang W."/>
            <person name="Liu Z."/>
        </authorList>
    </citation>
    <scope>NUCLEOTIDE SEQUENCE</scope>
    <source>
        <strain evidence="1">BNCC115425</strain>
    </source>
</reference>
<proteinExistence type="predicted"/>
<protein>
    <submittedName>
        <fullName evidence="1">Uncharacterized protein</fullName>
    </submittedName>
</protein>
<sequence length="73" mass="8497">MSPIHRLTQIQTTTTAEIFINFLLVYHQALPHIKKDELTTVEHDRVRTVRDDYDKFIGGDQHKPDHAMAIART</sequence>
<dbReference type="Proteomes" id="UP001199106">
    <property type="component" value="Unassembled WGS sequence"/>
</dbReference>
<dbReference type="EMBL" id="JAANER010000005">
    <property type="protein sequence ID" value="KAG9189287.1"/>
    <property type="molecule type" value="Genomic_DNA"/>
</dbReference>